<feature type="compositionally biased region" description="Polar residues" evidence="1">
    <location>
        <begin position="136"/>
        <end position="149"/>
    </location>
</feature>
<feature type="region of interest" description="Disordered" evidence="1">
    <location>
        <begin position="502"/>
        <end position="527"/>
    </location>
</feature>
<dbReference type="AlphaFoldDB" id="A0A9P4WU01"/>
<keyword evidence="3" id="KW-1185">Reference proteome</keyword>
<dbReference type="Proteomes" id="UP000758155">
    <property type="component" value="Unassembled WGS sequence"/>
</dbReference>
<feature type="compositionally biased region" description="Basic and acidic residues" evidence="1">
    <location>
        <begin position="77"/>
        <end position="106"/>
    </location>
</feature>
<feature type="compositionally biased region" description="Polar residues" evidence="1">
    <location>
        <begin position="16"/>
        <end position="29"/>
    </location>
</feature>
<sequence length="605" mass="66682">MAPRALISAFRPITSSFSPITRRALSTTPRMAIKEDGNRTPEELEQKKQEQLKEQKEGKGRWREDLASSGESNIAADKQKVNDHDSHIKELQQEGKKKGEKGELKKKTGTKLNVAAAAREGDTPPPPSSSARRDSTLTTKSEPSETGSSLHDVPLSATSHEGDVLSPEAEKAVATIRYQYRAPQYYQPSKIQGDALDVAFLLHFVEMNQNTRNYTPEIPWLTHLPVIHSKAVKPAVKLSIRAASMAFFAKIHHDPTILVDSYRWYTVSLNAQRQSLSRLTGPDRIPDDEEILVPIILGLYEVYAGTTSDSVLHHVAAACEIIKMRGPNQVKSGMVWPMFKAMRVSDAQKALILNKPSVFSSRDWMTIPFVNMPRNAHHDLADIMLLIPGCTSLCGINGSLRTFFNSPFPPNVDLEPCRKRTKELINDLEKWAATYPYLAKPSSGLQIVEANMANLSVSGVKPAFEGSRNVILPDSFVALTIATFESVQITLTLLLHKLNTQDPKLDDPSPQSSPSTSSSMSPPPSPLPSALFSQALRSAEIILKTAGHLEGTKTVGFDFIRSVTPVVVVAILGPTKEMMENAMAMLKRWGEKRGMNGLVGAWMHL</sequence>
<feature type="region of interest" description="Disordered" evidence="1">
    <location>
        <begin position="16"/>
        <end position="166"/>
    </location>
</feature>
<protein>
    <submittedName>
        <fullName evidence="2">Uncharacterized protein</fullName>
    </submittedName>
</protein>
<reference evidence="2" key="1">
    <citation type="submission" date="2019-04" db="EMBL/GenBank/DDBJ databases">
        <title>Sequencing of skin fungus with MAO and IRED activity.</title>
        <authorList>
            <person name="Marsaioli A.J."/>
            <person name="Bonatto J.M.C."/>
            <person name="Reis Junior O."/>
        </authorList>
    </citation>
    <scope>NUCLEOTIDE SEQUENCE</scope>
    <source>
        <strain evidence="2">28M1</strain>
    </source>
</reference>
<comment type="caution">
    <text evidence="2">The sequence shown here is derived from an EMBL/GenBank/DDBJ whole genome shotgun (WGS) entry which is preliminary data.</text>
</comment>
<evidence type="ECO:0000256" key="1">
    <source>
        <dbReference type="SAM" id="MobiDB-lite"/>
    </source>
</evidence>
<accession>A0A9P4WU01</accession>
<feature type="compositionally biased region" description="Basic and acidic residues" evidence="1">
    <location>
        <begin position="32"/>
        <end position="66"/>
    </location>
</feature>
<name>A0A9P4WU01_9PLEO</name>
<dbReference type="InterPro" id="IPR053178">
    <property type="entry name" value="Osmoadaptation_assoc"/>
</dbReference>
<dbReference type="PANTHER" id="PTHR38111">
    <property type="entry name" value="ZN(2)-C6 FUNGAL-TYPE DOMAIN-CONTAINING PROTEIN-RELATED"/>
    <property type="match status" value="1"/>
</dbReference>
<dbReference type="PANTHER" id="PTHR38111:SF2">
    <property type="entry name" value="FINGER DOMAIN PROTEIN, PUTATIVE (AFU_ORTHOLOGUE AFUA_1G01560)-RELATED"/>
    <property type="match status" value="1"/>
</dbReference>
<evidence type="ECO:0000313" key="3">
    <source>
        <dbReference type="Proteomes" id="UP000758155"/>
    </source>
</evidence>
<proteinExistence type="predicted"/>
<organism evidence="2 3">
    <name type="scientific">Didymella heteroderae</name>
    <dbReference type="NCBI Taxonomy" id="1769908"/>
    <lineage>
        <taxon>Eukaryota</taxon>
        <taxon>Fungi</taxon>
        <taxon>Dikarya</taxon>
        <taxon>Ascomycota</taxon>
        <taxon>Pezizomycotina</taxon>
        <taxon>Dothideomycetes</taxon>
        <taxon>Pleosporomycetidae</taxon>
        <taxon>Pleosporales</taxon>
        <taxon>Pleosporineae</taxon>
        <taxon>Didymellaceae</taxon>
        <taxon>Didymella</taxon>
    </lineage>
</organism>
<feature type="compositionally biased region" description="Low complexity" evidence="1">
    <location>
        <begin position="508"/>
        <end position="520"/>
    </location>
</feature>
<evidence type="ECO:0000313" key="2">
    <source>
        <dbReference type="EMBL" id="KAF3042708.1"/>
    </source>
</evidence>
<dbReference type="OrthoDB" id="3525185at2759"/>
<gene>
    <name evidence="2" type="ORF">E8E12_008624</name>
</gene>
<dbReference type="EMBL" id="SWKV01000015">
    <property type="protein sequence ID" value="KAF3042708.1"/>
    <property type="molecule type" value="Genomic_DNA"/>
</dbReference>